<gene>
    <name evidence="1" type="ORF">LANO_0E13938G</name>
</gene>
<dbReference type="EMBL" id="LT598451">
    <property type="protein sequence ID" value="SCU96612.1"/>
    <property type="molecule type" value="Genomic_DNA"/>
</dbReference>
<evidence type="ECO:0000313" key="1">
    <source>
        <dbReference type="EMBL" id="SCU96612.1"/>
    </source>
</evidence>
<dbReference type="Gene3D" id="3.30.559.10">
    <property type="entry name" value="Chloramphenicol acetyltransferase-like domain"/>
    <property type="match status" value="1"/>
</dbReference>
<dbReference type="PANTHER" id="PTHR28037">
    <property type="entry name" value="ALCOHOL O-ACETYLTRANSFERASE 1-RELATED"/>
    <property type="match status" value="1"/>
</dbReference>
<keyword evidence="2" id="KW-1185">Reference proteome</keyword>
<dbReference type="InterPro" id="IPR010828">
    <property type="entry name" value="Atf2/Sli1-like"/>
</dbReference>
<dbReference type="GO" id="GO:0008080">
    <property type="term" value="F:N-acetyltransferase activity"/>
    <property type="evidence" value="ECO:0007669"/>
    <property type="project" value="TreeGrafter"/>
</dbReference>
<name>A0A1G4JZN3_9SACH</name>
<dbReference type="InterPro" id="IPR023213">
    <property type="entry name" value="CAT-like_dom_sf"/>
</dbReference>
<organism evidence="1 2">
    <name type="scientific">Lachancea nothofagi CBS 11611</name>
    <dbReference type="NCBI Taxonomy" id="1266666"/>
    <lineage>
        <taxon>Eukaryota</taxon>
        <taxon>Fungi</taxon>
        <taxon>Dikarya</taxon>
        <taxon>Ascomycota</taxon>
        <taxon>Saccharomycotina</taxon>
        <taxon>Saccharomycetes</taxon>
        <taxon>Saccharomycetales</taxon>
        <taxon>Saccharomycetaceae</taxon>
        <taxon>Lachancea</taxon>
    </lineage>
</organism>
<dbReference type="Pfam" id="PF07247">
    <property type="entry name" value="AATase"/>
    <property type="match status" value="1"/>
</dbReference>
<dbReference type="PANTHER" id="PTHR28037:SF1">
    <property type="entry name" value="ALCOHOL O-ACETYLTRANSFERASE 1-RELATED"/>
    <property type="match status" value="1"/>
</dbReference>
<dbReference type="OrthoDB" id="3979966at2759"/>
<sequence length="538" mass="60890">MSSEAVMEPLCARGHARKLGHLENYFALAQRQDLYTNFGLFCELDRSFSPRQLAAALRSLCLEHPLLLHTVVEKTGSQSAKELDQADGHLPTGPSNFYQTDEYLSQTWPDHDYIRVLEQVCLQDVLLNGQAEYADVVAQVLAEFARNGGNYSSTVFEPLSHVRIPYSHVSRPNWRVLLFPDGADAGASRHFLFMANHCCSDGTSAANFVHDVRARLRAEDNTDLGPGVGNNPVLFRYSRDHAQLPRLPAPIETNVDYVTPKSYFARMVANQLLREYVGYKSAGPPIQRVSQPHGNQFYSYFLKLSPQQTQHVKARLKHRLHSKCTLTPFMQACWFAALHKSHKVFTHSFSQQLTNIVVAMNTAKLVPHDDAKLVRDYRYGCNVGGSHYNYSISSFDVADDPPALCRLVEYYRDVFQEAQRKRHYLYPLGALMQDSLYESRNVDRAIVSGILGKPRLGTMLSNLGYFPQASDQHQYQYQIRDLIFAQTTGSFRYTFDINCCATDVGGLNLVLCIAEGAVACREDWNQVCELFKSIMLEF</sequence>
<proteinExistence type="predicted"/>
<reference evidence="2" key="1">
    <citation type="submission" date="2016-03" db="EMBL/GenBank/DDBJ databases">
        <authorList>
            <person name="Devillers Hugo."/>
        </authorList>
    </citation>
    <scope>NUCLEOTIDE SEQUENCE [LARGE SCALE GENOMIC DNA]</scope>
</reference>
<evidence type="ECO:0000313" key="2">
    <source>
        <dbReference type="Proteomes" id="UP000189911"/>
    </source>
</evidence>
<accession>A0A1G4JZN3</accession>
<protein>
    <submittedName>
        <fullName evidence="1">LANO_0E13938g1_1</fullName>
    </submittedName>
</protein>
<dbReference type="InterPro" id="IPR052058">
    <property type="entry name" value="Alcohol_O-acetyltransferase"/>
</dbReference>
<dbReference type="Proteomes" id="UP000189911">
    <property type="component" value="Chromosome E"/>
</dbReference>
<dbReference type="SUPFAM" id="SSF52777">
    <property type="entry name" value="CoA-dependent acyltransferases"/>
    <property type="match status" value="1"/>
</dbReference>
<dbReference type="AlphaFoldDB" id="A0A1G4JZN3"/>